<evidence type="ECO:0000256" key="3">
    <source>
        <dbReference type="ARBA" id="ARBA00022833"/>
    </source>
</evidence>
<dbReference type="PROSITE" id="PS50089">
    <property type="entry name" value="ZF_RING_2"/>
    <property type="match status" value="1"/>
</dbReference>
<keyword evidence="3" id="KW-0862">Zinc</keyword>
<keyword evidence="7" id="KW-1185">Reference proteome</keyword>
<dbReference type="Pfam" id="PF00653">
    <property type="entry name" value="BIR"/>
    <property type="match status" value="1"/>
</dbReference>
<sequence>MDLGSLQKNVSSTKRGCTSVPLSVAVGQTFPDMVPGELPSINIRENELRVIDTQPTVSGDISILECDNNWSTGLFNPGPLPAESAQAQHFSTNARMCLAVHSQLPVQCTSPNLSLNRVSDTLNLQVQQPAQSCIETFTPPSADPGSSQHVQPLVLASADPACASQNHVGLFQEENQRHPVLLQERNFIQQGDWMERFPIYFHSKQPKSVVPNSQEMAEQGFTYLGEGIFQCPNCSVKLSAKQSRGTSDILRSHLCQRQYHIHRCENYYHGPQEQAQSSLNCLKMPPKTPELAAMLCATDEYGHKYFLHGPVKHPNYAEYINRFNSFLMMPSSVPKTPKELASAGFYFLGQPDQVACFCCGLGFEKWEPHDNPCKEHAFKSPNCTYVIQVLGSQSLRQQLINGSSTPIQTRTLEMNSSMDNWQELPIYSISHDLSNMSLDTIPSMSRQINYKAIADMGYQPDQIRRAITKLRGNKHIGAIDTNSIVNEILEMDEIKEYITVTPKCFQCHQKMRDGYTLLPCGHVAICLNCDVKNILVCPVCDREVKRCVVTYPPIVQ</sequence>
<comment type="caution">
    <text evidence="6">The sequence shown here is derived from an EMBL/GenBank/DDBJ whole genome shotgun (WGS) entry which is preliminary data.</text>
</comment>
<reference evidence="6" key="2">
    <citation type="journal article" date="2021" name="Genome Biol. Evol.">
        <title>Developing a high-quality reference genome for a parasitic bivalve with doubly uniparental inheritance (Bivalvia: Unionida).</title>
        <authorList>
            <person name="Smith C.H."/>
        </authorList>
    </citation>
    <scope>NUCLEOTIDE SEQUENCE</scope>
    <source>
        <strain evidence="6">CHS0354</strain>
        <tissue evidence="6">Mantle</tissue>
    </source>
</reference>
<keyword evidence="2 4" id="KW-0863">Zinc-finger</keyword>
<comment type="similarity">
    <text evidence="1">Belongs to the IAP family.</text>
</comment>
<evidence type="ECO:0000256" key="2">
    <source>
        <dbReference type="ARBA" id="ARBA00022771"/>
    </source>
</evidence>
<dbReference type="CDD" id="cd00022">
    <property type="entry name" value="BIR"/>
    <property type="match status" value="1"/>
</dbReference>
<dbReference type="GO" id="GO:0005737">
    <property type="term" value="C:cytoplasm"/>
    <property type="evidence" value="ECO:0007669"/>
    <property type="project" value="TreeGrafter"/>
</dbReference>
<evidence type="ECO:0000256" key="4">
    <source>
        <dbReference type="PROSITE-ProRule" id="PRU00175"/>
    </source>
</evidence>
<gene>
    <name evidence="6" type="ORF">CHS0354_006282</name>
</gene>
<dbReference type="GO" id="GO:0005634">
    <property type="term" value="C:nucleus"/>
    <property type="evidence" value="ECO:0007669"/>
    <property type="project" value="TreeGrafter"/>
</dbReference>
<dbReference type="InterPro" id="IPR050784">
    <property type="entry name" value="IAP"/>
</dbReference>
<evidence type="ECO:0000313" key="6">
    <source>
        <dbReference type="EMBL" id="KAK3585236.1"/>
    </source>
</evidence>
<dbReference type="Proteomes" id="UP001195483">
    <property type="component" value="Unassembled WGS sequence"/>
</dbReference>
<dbReference type="GO" id="GO:0008270">
    <property type="term" value="F:zinc ion binding"/>
    <property type="evidence" value="ECO:0007669"/>
    <property type="project" value="UniProtKB-KW"/>
</dbReference>
<protein>
    <recommendedName>
        <fullName evidence="5">RING-type domain-containing protein</fullName>
    </recommendedName>
</protein>
<dbReference type="PANTHER" id="PTHR10044">
    <property type="entry name" value="INHIBITOR OF APOPTOSIS"/>
    <property type="match status" value="1"/>
</dbReference>
<evidence type="ECO:0000256" key="1">
    <source>
        <dbReference type="ARBA" id="ARBA00006672"/>
    </source>
</evidence>
<dbReference type="InterPro" id="IPR001841">
    <property type="entry name" value="Znf_RING"/>
</dbReference>
<keyword evidence="2 4" id="KW-0479">Metal-binding</keyword>
<proteinExistence type="inferred from homology"/>
<name>A0AAE0S4L8_9BIVA</name>
<dbReference type="EMBL" id="JAEAOA010000438">
    <property type="protein sequence ID" value="KAK3585236.1"/>
    <property type="molecule type" value="Genomic_DNA"/>
</dbReference>
<dbReference type="Gene3D" id="3.30.40.10">
    <property type="entry name" value="Zinc/RING finger domain, C3HC4 (zinc finger)"/>
    <property type="match status" value="1"/>
</dbReference>
<dbReference type="PANTHER" id="PTHR10044:SF139">
    <property type="entry name" value="DEATH-ASSOCIATED INHIBITOR OF APOPTOSIS 2"/>
    <property type="match status" value="1"/>
</dbReference>
<evidence type="ECO:0000259" key="5">
    <source>
        <dbReference type="PROSITE" id="PS50089"/>
    </source>
</evidence>
<accession>A0AAE0S4L8</accession>
<evidence type="ECO:0000313" key="7">
    <source>
        <dbReference type="Proteomes" id="UP001195483"/>
    </source>
</evidence>
<dbReference type="InterPro" id="IPR001370">
    <property type="entry name" value="BIR_rpt"/>
</dbReference>
<dbReference type="PROSITE" id="PS50143">
    <property type="entry name" value="BIR_REPEAT_2"/>
    <property type="match status" value="1"/>
</dbReference>
<reference evidence="6" key="3">
    <citation type="submission" date="2023-05" db="EMBL/GenBank/DDBJ databases">
        <authorList>
            <person name="Smith C.H."/>
        </authorList>
    </citation>
    <scope>NUCLEOTIDE SEQUENCE</scope>
    <source>
        <strain evidence="6">CHS0354</strain>
        <tissue evidence="6">Mantle</tissue>
    </source>
</reference>
<organism evidence="6 7">
    <name type="scientific">Potamilus streckersoni</name>
    <dbReference type="NCBI Taxonomy" id="2493646"/>
    <lineage>
        <taxon>Eukaryota</taxon>
        <taxon>Metazoa</taxon>
        <taxon>Spiralia</taxon>
        <taxon>Lophotrochozoa</taxon>
        <taxon>Mollusca</taxon>
        <taxon>Bivalvia</taxon>
        <taxon>Autobranchia</taxon>
        <taxon>Heteroconchia</taxon>
        <taxon>Palaeoheterodonta</taxon>
        <taxon>Unionida</taxon>
        <taxon>Unionoidea</taxon>
        <taxon>Unionidae</taxon>
        <taxon>Ambleminae</taxon>
        <taxon>Lampsilini</taxon>
        <taxon>Potamilus</taxon>
    </lineage>
</organism>
<dbReference type="AlphaFoldDB" id="A0AAE0S4L8"/>
<dbReference type="InterPro" id="IPR013083">
    <property type="entry name" value="Znf_RING/FYVE/PHD"/>
</dbReference>
<dbReference type="Gene3D" id="1.10.1170.10">
    <property type="entry name" value="Inhibitor Of Apoptosis Protein (2mihbC-IAP-1), Chain A"/>
    <property type="match status" value="1"/>
</dbReference>
<feature type="domain" description="RING-type" evidence="5">
    <location>
        <begin position="504"/>
        <end position="541"/>
    </location>
</feature>
<dbReference type="SMART" id="SM00238">
    <property type="entry name" value="BIR"/>
    <property type="match status" value="1"/>
</dbReference>
<dbReference type="SUPFAM" id="SSF57924">
    <property type="entry name" value="Inhibitor of apoptosis (IAP) repeat"/>
    <property type="match status" value="1"/>
</dbReference>
<reference evidence="6" key="1">
    <citation type="journal article" date="2021" name="Genome Biol. Evol.">
        <title>A High-Quality Reference Genome for a Parasitic Bivalve with Doubly Uniparental Inheritance (Bivalvia: Unionida).</title>
        <authorList>
            <person name="Smith C.H."/>
        </authorList>
    </citation>
    <scope>NUCLEOTIDE SEQUENCE</scope>
    <source>
        <strain evidence="6">CHS0354</strain>
    </source>
</reference>